<dbReference type="PANTHER" id="PTHR35344">
    <property type="entry name" value="GAS VESICLE STRUCTURAL PROTEIN 2-RELATED"/>
    <property type="match status" value="1"/>
</dbReference>
<dbReference type="STRING" id="575540.Isop_0760"/>
<reference evidence="5 6" key="2">
    <citation type="journal article" date="2011" name="Stand. Genomic Sci.">
        <title>Complete genome sequence of Isosphaera pallida type strain (IS1B).</title>
        <authorList>
            <consortium name="US DOE Joint Genome Institute (JGI-PGF)"/>
            <person name="Goker M."/>
            <person name="Cleland D."/>
            <person name="Saunders E."/>
            <person name="Lapidus A."/>
            <person name="Nolan M."/>
            <person name="Lucas S."/>
            <person name="Hammon N."/>
            <person name="Deshpande S."/>
            <person name="Cheng J.F."/>
            <person name="Tapia R."/>
            <person name="Han C."/>
            <person name="Goodwin L."/>
            <person name="Pitluck S."/>
            <person name="Liolios K."/>
            <person name="Pagani I."/>
            <person name="Ivanova N."/>
            <person name="Mavromatis K."/>
            <person name="Pati A."/>
            <person name="Chen A."/>
            <person name="Palaniappan K."/>
            <person name="Land M."/>
            <person name="Hauser L."/>
            <person name="Chang Y.J."/>
            <person name="Jeffries C.D."/>
            <person name="Detter J.C."/>
            <person name="Beck B."/>
            <person name="Woyke T."/>
            <person name="Bristow J."/>
            <person name="Eisen J.A."/>
            <person name="Markowitz V."/>
            <person name="Hugenholtz P."/>
            <person name="Kyrpides N.C."/>
            <person name="Klenk H.P."/>
        </authorList>
    </citation>
    <scope>NUCLEOTIDE SEQUENCE [LARGE SCALE GENOMIC DNA]</scope>
    <source>
        <strain evidence="6">ATCC 43644 / DSM 9630 / IS1B</strain>
    </source>
</reference>
<dbReference type="GO" id="GO:0012506">
    <property type="term" value="C:vesicle membrane"/>
    <property type="evidence" value="ECO:0007669"/>
    <property type="project" value="InterPro"/>
</dbReference>
<evidence type="ECO:0000313" key="6">
    <source>
        <dbReference type="Proteomes" id="UP000008631"/>
    </source>
</evidence>
<keyword evidence="1" id="KW-0304">Gas vesicle</keyword>
<accession>E8R1S9</accession>
<dbReference type="Pfam" id="PF00741">
    <property type="entry name" value="Gas_vesicle"/>
    <property type="match status" value="1"/>
</dbReference>
<evidence type="ECO:0000313" key="5">
    <source>
        <dbReference type="EMBL" id="ADV61351.1"/>
    </source>
</evidence>
<comment type="similarity">
    <text evidence="3">Belongs to the gas vesicle GvpA family.</text>
</comment>
<protein>
    <submittedName>
        <fullName evidence="5">Gas vesicle protein GVPa</fullName>
    </submittedName>
</protein>
<dbReference type="OrthoDB" id="532318at2"/>
<dbReference type="PANTHER" id="PTHR35344:SF4">
    <property type="entry name" value="GAS VESICLE PROTEIN A1"/>
    <property type="match status" value="1"/>
</dbReference>
<dbReference type="InterPro" id="IPR050530">
    <property type="entry name" value="GvpA"/>
</dbReference>
<feature type="region of interest" description="Disordered" evidence="4">
    <location>
        <begin position="86"/>
        <end position="123"/>
    </location>
</feature>
<sequence length="171" mass="18812">MAITRSSRPDVTHSTSGATLADVLERVLDKGLVIAGDIKIKLVDVELLTIQIRLVVASVDKAREMGLDWWTRSPELSSLAATTCPALTPPKQEATPPATRIQAPTESAQTTPDQSHPSDPSASNIDEVAELRRHIELMQLRDEARQRAHREELAALRAQLTRLTELLDSPR</sequence>
<dbReference type="PROSITE" id="PS00234">
    <property type="entry name" value="GAS_VESICLE_A_1"/>
    <property type="match status" value="1"/>
</dbReference>
<dbReference type="Proteomes" id="UP000008631">
    <property type="component" value="Chromosome"/>
</dbReference>
<keyword evidence="6" id="KW-1185">Reference proteome</keyword>
<feature type="compositionally biased region" description="Polar residues" evidence="4">
    <location>
        <begin position="102"/>
        <end position="123"/>
    </location>
</feature>
<evidence type="ECO:0000256" key="3">
    <source>
        <dbReference type="ARBA" id="ARBA00035646"/>
    </source>
</evidence>
<organism evidence="5 6">
    <name type="scientific">Isosphaera pallida (strain ATCC 43644 / DSM 9630 / IS1B)</name>
    <dbReference type="NCBI Taxonomy" id="575540"/>
    <lineage>
        <taxon>Bacteria</taxon>
        <taxon>Pseudomonadati</taxon>
        <taxon>Planctomycetota</taxon>
        <taxon>Planctomycetia</taxon>
        <taxon>Isosphaerales</taxon>
        <taxon>Isosphaeraceae</taxon>
        <taxon>Isosphaera</taxon>
    </lineage>
</organism>
<evidence type="ECO:0000256" key="2">
    <source>
        <dbReference type="ARBA" id="ARBA00035108"/>
    </source>
</evidence>
<dbReference type="GO" id="GO:0005198">
    <property type="term" value="F:structural molecule activity"/>
    <property type="evidence" value="ECO:0007669"/>
    <property type="project" value="InterPro"/>
</dbReference>
<dbReference type="AlphaFoldDB" id="E8R1S9"/>
<dbReference type="GO" id="GO:0031411">
    <property type="term" value="C:gas vesicle"/>
    <property type="evidence" value="ECO:0007669"/>
    <property type="project" value="UniProtKB-SubCell"/>
</dbReference>
<dbReference type="InterPro" id="IPR018493">
    <property type="entry name" value="GvpA-like_CS"/>
</dbReference>
<evidence type="ECO:0000256" key="4">
    <source>
        <dbReference type="SAM" id="MobiDB-lite"/>
    </source>
</evidence>
<name>E8R1S9_ISOPI</name>
<dbReference type="InterPro" id="IPR000638">
    <property type="entry name" value="Gas-vesicle_GvpA-like"/>
</dbReference>
<evidence type="ECO:0000256" key="1">
    <source>
        <dbReference type="ARBA" id="ARBA00022987"/>
    </source>
</evidence>
<dbReference type="KEGG" id="ipa:Isop_0760"/>
<dbReference type="InParanoid" id="E8R1S9"/>
<proteinExistence type="inferred from homology"/>
<dbReference type="HOGENOM" id="CLU_107602_0_1_0"/>
<gene>
    <name evidence="5" type="ordered locus">Isop_0760</name>
</gene>
<dbReference type="EMBL" id="CP002353">
    <property type="protein sequence ID" value="ADV61351.1"/>
    <property type="molecule type" value="Genomic_DNA"/>
</dbReference>
<dbReference type="eggNOG" id="ENOG503303G">
    <property type="taxonomic scope" value="Bacteria"/>
</dbReference>
<comment type="subcellular location">
    <subcellularLocation>
        <location evidence="2">Gas vesicle</location>
    </subcellularLocation>
</comment>
<reference key="1">
    <citation type="submission" date="2010-11" db="EMBL/GenBank/DDBJ databases">
        <title>The complete sequence of chromosome of Isophaera pallida ATCC 43644.</title>
        <authorList>
            <consortium name="US DOE Joint Genome Institute (JGI-PGF)"/>
            <person name="Lucas S."/>
            <person name="Copeland A."/>
            <person name="Lapidus A."/>
            <person name="Bruce D."/>
            <person name="Goodwin L."/>
            <person name="Pitluck S."/>
            <person name="Kyrpides N."/>
            <person name="Mavromatis K."/>
            <person name="Pagani I."/>
            <person name="Ivanova N."/>
            <person name="Saunders E."/>
            <person name="Brettin T."/>
            <person name="Detter J.C."/>
            <person name="Han C."/>
            <person name="Tapia R."/>
            <person name="Land M."/>
            <person name="Hauser L."/>
            <person name="Markowitz V."/>
            <person name="Cheng J.-F."/>
            <person name="Hugenholtz P."/>
            <person name="Woyke T."/>
            <person name="Wu D."/>
            <person name="Eisen J.A."/>
        </authorList>
    </citation>
    <scope>NUCLEOTIDE SEQUENCE</scope>
    <source>
        <strain>ATCC 43644</strain>
    </source>
</reference>